<dbReference type="PANTHER" id="PTHR45726:SF3">
    <property type="entry name" value="LEUKOTRIENE A-4 HYDROLASE"/>
    <property type="match status" value="1"/>
</dbReference>
<dbReference type="AlphaFoldDB" id="A0A1T4VJZ5"/>
<comment type="cofactor">
    <cofactor evidence="2">
        <name>Zn(2+)</name>
        <dbReference type="ChEBI" id="CHEBI:29105"/>
    </cofactor>
    <text evidence="2">Binds 1 zinc ion per subunit.</text>
</comment>
<evidence type="ECO:0000256" key="1">
    <source>
        <dbReference type="PIRSR" id="PIRSR634015-1"/>
    </source>
</evidence>
<evidence type="ECO:0000313" key="5">
    <source>
        <dbReference type="EMBL" id="SKA65282.1"/>
    </source>
</evidence>
<dbReference type="RefSeq" id="WP_078765941.1">
    <property type="nucleotide sequence ID" value="NZ_FUXZ01000006.1"/>
</dbReference>
<dbReference type="GO" id="GO:0008270">
    <property type="term" value="F:zinc ion binding"/>
    <property type="evidence" value="ECO:0007669"/>
    <property type="project" value="InterPro"/>
</dbReference>
<dbReference type="Gene3D" id="1.10.390.10">
    <property type="entry name" value="Neutral Protease Domain 2"/>
    <property type="match status" value="1"/>
</dbReference>
<dbReference type="PROSITE" id="PS51257">
    <property type="entry name" value="PROKAR_LIPOPROTEIN"/>
    <property type="match status" value="1"/>
</dbReference>
<organism evidence="5 6">
    <name type="scientific">Eubacterium uniforme</name>
    <dbReference type="NCBI Taxonomy" id="39495"/>
    <lineage>
        <taxon>Bacteria</taxon>
        <taxon>Bacillati</taxon>
        <taxon>Bacillota</taxon>
        <taxon>Clostridia</taxon>
        <taxon>Eubacteriales</taxon>
        <taxon>Eubacteriaceae</taxon>
        <taxon>Eubacterium</taxon>
    </lineage>
</organism>
<feature type="domain" description="Peptidase M1 membrane alanine aminopeptidase" evidence="4">
    <location>
        <begin position="314"/>
        <end position="519"/>
    </location>
</feature>
<keyword evidence="2" id="KW-0862">Zinc</keyword>
<gene>
    <name evidence="5" type="ORF">SAMN02745111_01064</name>
</gene>
<feature type="binding site" evidence="2">
    <location>
        <position position="409"/>
    </location>
    <ligand>
        <name>Zn(2+)</name>
        <dbReference type="ChEBI" id="CHEBI:29105"/>
        <note>catalytic</note>
    </ligand>
</feature>
<dbReference type="PANTHER" id="PTHR45726">
    <property type="entry name" value="LEUKOTRIENE A-4 HYDROLASE"/>
    <property type="match status" value="1"/>
</dbReference>
<feature type="binding site" evidence="2">
    <location>
        <position position="386"/>
    </location>
    <ligand>
        <name>Zn(2+)</name>
        <dbReference type="ChEBI" id="CHEBI:29105"/>
        <note>catalytic</note>
    </ligand>
</feature>
<accession>A0A1T4VJZ5</accession>
<dbReference type="InterPro" id="IPR027268">
    <property type="entry name" value="Peptidase_M4/M1_CTD_sf"/>
</dbReference>
<keyword evidence="6" id="KW-1185">Reference proteome</keyword>
<dbReference type="InterPro" id="IPR014782">
    <property type="entry name" value="Peptidase_M1_dom"/>
</dbReference>
<dbReference type="Pfam" id="PF01433">
    <property type="entry name" value="Peptidase_M1"/>
    <property type="match status" value="1"/>
</dbReference>
<evidence type="ECO:0000256" key="3">
    <source>
        <dbReference type="SAM" id="SignalP"/>
    </source>
</evidence>
<dbReference type="CDD" id="cd09604">
    <property type="entry name" value="M1_APN_like"/>
    <property type="match status" value="1"/>
</dbReference>
<feature type="signal peptide" evidence="3">
    <location>
        <begin position="1"/>
        <end position="24"/>
    </location>
</feature>
<sequence length="539" mass="62731">MKKRNLVFLIAMSMLALTSCDKFSSDVTTTTMVVPEESIVEETTLKSEVETTTEKLEQDDELNFMDWKGKREKSGKDILKNETGRRKNYYELNVDFDDKSSTLDIDQKLIYVNDSEDDLNEMYFNIIPNAYSKGYAYNKKDKSSSDSDKDMTCVQSIKIGDKDCKLTRVKGTVYSLTLPETLKSNDTLEILMDYKVTIPKLQNRFGYYNGEYNVGNFIISPAIYENGEWACNPYVEVGDAFYTEIADYKVKINAPEEFKVAATGTLENGTYYAKDVRDFAFFTSKKCEVMSDSYDDIDINVYYPKKYKVNAKEALKCAKKSFEIYNELYGGYPYDDFDITMTAQSQGVGGMEYPGLIMISISEDDLKFAKTDRKYFNEQVHDVVCHEIAHQWFYGIVGDDEINEPWLDESYANFSEKLYNYKSGKKDYDMGNIIDAYMTLFKDVEPPKDKSEFMSNLYEFNKDKDLLYMAIYIKGGKFHYEMYKQLGEEEYLKCLKEYVKTFAFDEVTTEKFLNFWKDKGDFKKLFKEYLYGNEIVDAM</sequence>
<dbReference type="Proteomes" id="UP000190814">
    <property type="component" value="Unassembled WGS sequence"/>
</dbReference>
<keyword evidence="2" id="KW-0479">Metal-binding</keyword>
<evidence type="ECO:0000256" key="2">
    <source>
        <dbReference type="PIRSR" id="PIRSR634015-3"/>
    </source>
</evidence>
<name>A0A1T4VJZ5_9FIRM</name>
<keyword evidence="3" id="KW-0732">Signal</keyword>
<evidence type="ECO:0000313" key="6">
    <source>
        <dbReference type="Proteomes" id="UP000190814"/>
    </source>
</evidence>
<feature type="chain" id="PRO_5012482081" evidence="3">
    <location>
        <begin position="25"/>
        <end position="539"/>
    </location>
</feature>
<dbReference type="SUPFAM" id="SSF55486">
    <property type="entry name" value="Metalloproteases ('zincins'), catalytic domain"/>
    <property type="match status" value="1"/>
</dbReference>
<evidence type="ECO:0000259" key="4">
    <source>
        <dbReference type="Pfam" id="PF01433"/>
    </source>
</evidence>
<dbReference type="STRING" id="39495.SAMN02745111_01064"/>
<feature type="active site" description="Proton acceptor" evidence="1">
    <location>
        <position position="387"/>
    </location>
</feature>
<reference evidence="5 6" key="1">
    <citation type="submission" date="2017-02" db="EMBL/GenBank/DDBJ databases">
        <authorList>
            <person name="Peterson S.W."/>
        </authorList>
    </citation>
    <scope>NUCLEOTIDE SEQUENCE [LARGE SCALE GENOMIC DNA]</scope>
    <source>
        <strain evidence="5 6">ATCC 35992</strain>
    </source>
</reference>
<dbReference type="OrthoDB" id="9814383at2"/>
<dbReference type="InterPro" id="IPR034015">
    <property type="entry name" value="M1_LTA4H"/>
</dbReference>
<dbReference type="GO" id="GO:0008237">
    <property type="term" value="F:metallopeptidase activity"/>
    <property type="evidence" value="ECO:0007669"/>
    <property type="project" value="InterPro"/>
</dbReference>
<dbReference type="EMBL" id="FUXZ01000006">
    <property type="protein sequence ID" value="SKA65282.1"/>
    <property type="molecule type" value="Genomic_DNA"/>
</dbReference>
<protein>
    <submittedName>
        <fullName evidence="5">Peptidase family M1</fullName>
    </submittedName>
</protein>
<feature type="active site" description="Proton donor" evidence="1">
    <location>
        <position position="472"/>
    </location>
</feature>
<proteinExistence type="predicted"/>
<feature type="binding site" evidence="2">
    <location>
        <position position="390"/>
    </location>
    <ligand>
        <name>Zn(2+)</name>
        <dbReference type="ChEBI" id="CHEBI:29105"/>
        <note>catalytic</note>
    </ligand>
</feature>